<accession>A0ABR7A9H7</accession>
<feature type="region of interest" description="Disordered" evidence="3">
    <location>
        <begin position="204"/>
        <end position="240"/>
    </location>
</feature>
<proteinExistence type="inferred from homology"/>
<dbReference type="RefSeq" id="WP_186905052.1">
    <property type="nucleotide sequence ID" value="NZ_JACOGD010000011.1"/>
</dbReference>
<name>A0ABR7A9H7_9BURK</name>
<dbReference type="EMBL" id="JACOGD010000011">
    <property type="protein sequence ID" value="MBC3933478.1"/>
    <property type="molecule type" value="Genomic_DNA"/>
</dbReference>
<dbReference type="Gene3D" id="3.40.50.1110">
    <property type="entry name" value="SGNH hydrolase"/>
    <property type="match status" value="1"/>
</dbReference>
<dbReference type="CDD" id="cd01821">
    <property type="entry name" value="Rhamnogalacturan_acetylesterase_like"/>
    <property type="match status" value="1"/>
</dbReference>
<dbReference type="InterPro" id="IPR037459">
    <property type="entry name" value="RhgT-like"/>
</dbReference>
<dbReference type="PROSITE" id="PS51257">
    <property type="entry name" value="PROKAR_LIPOPROTEIN"/>
    <property type="match status" value="1"/>
</dbReference>
<organism evidence="6 7">
    <name type="scientific">Undibacterium curvum</name>
    <dbReference type="NCBI Taxonomy" id="2762294"/>
    <lineage>
        <taxon>Bacteria</taxon>
        <taxon>Pseudomonadati</taxon>
        <taxon>Pseudomonadota</taxon>
        <taxon>Betaproteobacteria</taxon>
        <taxon>Burkholderiales</taxon>
        <taxon>Oxalobacteraceae</taxon>
        <taxon>Undibacterium</taxon>
    </lineage>
</organism>
<feature type="chain" id="PRO_5046349785" evidence="4">
    <location>
        <begin position="22"/>
        <end position="276"/>
    </location>
</feature>
<evidence type="ECO:0000259" key="5">
    <source>
        <dbReference type="Pfam" id="PF13472"/>
    </source>
</evidence>
<evidence type="ECO:0000256" key="2">
    <source>
        <dbReference type="ARBA" id="ARBA00022801"/>
    </source>
</evidence>
<evidence type="ECO:0000313" key="7">
    <source>
        <dbReference type="Proteomes" id="UP000654304"/>
    </source>
</evidence>
<comment type="caution">
    <text evidence="6">The sequence shown here is derived from an EMBL/GenBank/DDBJ whole genome shotgun (WGS) entry which is preliminary data.</text>
</comment>
<feature type="compositionally biased region" description="Pro residues" evidence="3">
    <location>
        <begin position="206"/>
        <end position="215"/>
    </location>
</feature>
<evidence type="ECO:0000256" key="4">
    <source>
        <dbReference type="SAM" id="SignalP"/>
    </source>
</evidence>
<comment type="similarity">
    <text evidence="1">Belongs to the 'GDSL' lipolytic enzyme family.</text>
</comment>
<feature type="signal peptide" evidence="4">
    <location>
        <begin position="1"/>
        <end position="21"/>
    </location>
</feature>
<evidence type="ECO:0000256" key="1">
    <source>
        <dbReference type="ARBA" id="ARBA00008668"/>
    </source>
</evidence>
<keyword evidence="2" id="KW-0378">Hydrolase</keyword>
<gene>
    <name evidence="6" type="ORF">H8K43_17500</name>
</gene>
<evidence type="ECO:0000313" key="6">
    <source>
        <dbReference type="EMBL" id="MBC3933478.1"/>
    </source>
</evidence>
<dbReference type="PANTHER" id="PTHR43695">
    <property type="entry name" value="PUTATIVE (AFU_ORTHOLOGUE AFUA_2G17250)-RELATED"/>
    <property type="match status" value="1"/>
</dbReference>
<sequence length="276" mass="29803">MKMIKKIRYACMLGLLPMLLACQTQVPQAGALAKPALILVGDSTMAPGSGYGNALCARFNVEVSCLNLAKGGRSSGSYRAEGSWQQVMQQLRLVPDPANTLVLMQFGHNDQPGKPGRSTDLHTEFPRNLQAYIRDVRSTGADIILVTPLTRRSFKDGSLPNDLRPWAESAIAVAQEASVALIDLNQQSHAMVEKMGQAQADTLAMAPPPEQPVPYPALASQTATEPQGKPKSAFDRTHLGPKGADLFAGLVLQNLLRLRPQLQPQLRPQPVQGDQP</sequence>
<protein>
    <submittedName>
        <fullName evidence="6">Rhamnogalacturonan acetylesterase</fullName>
    </submittedName>
</protein>
<dbReference type="Proteomes" id="UP000654304">
    <property type="component" value="Unassembled WGS sequence"/>
</dbReference>
<keyword evidence="7" id="KW-1185">Reference proteome</keyword>
<feature type="domain" description="SGNH hydrolase-type esterase" evidence="5">
    <location>
        <begin position="40"/>
        <end position="192"/>
    </location>
</feature>
<dbReference type="SUPFAM" id="SSF52266">
    <property type="entry name" value="SGNH hydrolase"/>
    <property type="match status" value="1"/>
</dbReference>
<dbReference type="Pfam" id="PF13472">
    <property type="entry name" value="Lipase_GDSL_2"/>
    <property type="match status" value="1"/>
</dbReference>
<dbReference type="InterPro" id="IPR013830">
    <property type="entry name" value="SGNH_hydro"/>
</dbReference>
<evidence type="ECO:0000256" key="3">
    <source>
        <dbReference type="SAM" id="MobiDB-lite"/>
    </source>
</evidence>
<reference evidence="6 7" key="1">
    <citation type="submission" date="2020-08" db="EMBL/GenBank/DDBJ databases">
        <title>Novel species isolated from subtropical streams in China.</title>
        <authorList>
            <person name="Lu H."/>
        </authorList>
    </citation>
    <scope>NUCLEOTIDE SEQUENCE [LARGE SCALE GENOMIC DNA]</scope>
    <source>
        <strain evidence="6 7">CY22W</strain>
    </source>
</reference>
<dbReference type="PANTHER" id="PTHR43695:SF1">
    <property type="entry name" value="RHAMNOGALACTURONAN ACETYLESTERASE"/>
    <property type="match status" value="1"/>
</dbReference>
<dbReference type="InterPro" id="IPR036514">
    <property type="entry name" value="SGNH_hydro_sf"/>
</dbReference>
<keyword evidence="4" id="KW-0732">Signal</keyword>